<evidence type="ECO:0000256" key="9">
    <source>
        <dbReference type="SAM" id="Phobius"/>
    </source>
</evidence>
<comment type="subcellular location">
    <subcellularLocation>
        <location evidence="1">Cell inner membrane</location>
        <topology evidence="1">Single-pass membrane protein</topology>
    </subcellularLocation>
</comment>
<gene>
    <name evidence="11" type="primary">xcpV</name>
    <name evidence="11" type="ORF">GCM10007853_20500</name>
</gene>
<comment type="similarity">
    <text evidence="2">Belongs to the GSP I family.</text>
</comment>
<feature type="domain" description="Type II secretion system protein GspI C-terminal" evidence="10">
    <location>
        <begin position="44"/>
        <end position="118"/>
    </location>
</feature>
<feature type="transmembrane region" description="Helical" evidence="9">
    <location>
        <begin position="12"/>
        <end position="30"/>
    </location>
</feature>
<keyword evidence="8 9" id="KW-0472">Membrane</keyword>
<keyword evidence="6 9" id="KW-0812">Transmembrane</keyword>
<evidence type="ECO:0000256" key="2">
    <source>
        <dbReference type="ARBA" id="ARBA00008358"/>
    </source>
</evidence>
<dbReference type="Proteomes" id="UP001161391">
    <property type="component" value="Unassembled WGS sequence"/>
</dbReference>
<dbReference type="EMBL" id="BSNK01000002">
    <property type="protein sequence ID" value="GLQ24176.1"/>
    <property type="molecule type" value="Genomic_DNA"/>
</dbReference>
<dbReference type="InterPro" id="IPR010052">
    <property type="entry name" value="T2SS_protein-GspI"/>
</dbReference>
<dbReference type="PANTHER" id="PTHR38779:SF2">
    <property type="entry name" value="TYPE II SECRETION SYSTEM PROTEIN I-RELATED"/>
    <property type="match status" value="1"/>
</dbReference>
<evidence type="ECO:0000259" key="10">
    <source>
        <dbReference type="Pfam" id="PF02501"/>
    </source>
</evidence>
<comment type="caution">
    <text evidence="11">The sequence shown here is derived from an EMBL/GenBank/DDBJ whole genome shotgun (WGS) entry which is preliminary data.</text>
</comment>
<dbReference type="RefSeq" id="WP_284390347.1">
    <property type="nucleotide sequence ID" value="NZ_BSNK01000002.1"/>
</dbReference>
<dbReference type="InterPro" id="IPR003413">
    <property type="entry name" value="T2SS_GspI_C"/>
</dbReference>
<keyword evidence="5" id="KW-0997">Cell inner membrane</keyword>
<dbReference type="InterPro" id="IPR045584">
    <property type="entry name" value="Pilin-like"/>
</dbReference>
<name>A0ABQ5V9E3_9PROT</name>
<keyword evidence="7 9" id="KW-1133">Transmembrane helix</keyword>
<organism evidence="11 12">
    <name type="scientific">Algimonas ampicilliniresistens</name>
    <dbReference type="NCBI Taxonomy" id="1298735"/>
    <lineage>
        <taxon>Bacteria</taxon>
        <taxon>Pseudomonadati</taxon>
        <taxon>Pseudomonadota</taxon>
        <taxon>Alphaproteobacteria</taxon>
        <taxon>Maricaulales</taxon>
        <taxon>Robiginitomaculaceae</taxon>
        <taxon>Algimonas</taxon>
    </lineage>
</organism>
<keyword evidence="12" id="KW-1185">Reference proteome</keyword>
<evidence type="ECO:0000256" key="3">
    <source>
        <dbReference type="ARBA" id="ARBA00022475"/>
    </source>
</evidence>
<dbReference type="Pfam" id="PF07963">
    <property type="entry name" value="N_methyl"/>
    <property type="match status" value="1"/>
</dbReference>
<dbReference type="NCBIfam" id="TIGR02532">
    <property type="entry name" value="IV_pilin_GFxxxE"/>
    <property type="match status" value="1"/>
</dbReference>
<evidence type="ECO:0000256" key="7">
    <source>
        <dbReference type="ARBA" id="ARBA00022989"/>
    </source>
</evidence>
<dbReference type="SUPFAM" id="SSF54523">
    <property type="entry name" value="Pili subunits"/>
    <property type="match status" value="1"/>
</dbReference>
<protein>
    <submittedName>
        <fullName evidence="11">Type II secretion system protein GspI</fullName>
    </submittedName>
</protein>
<keyword evidence="3" id="KW-1003">Cell membrane</keyword>
<reference evidence="11" key="1">
    <citation type="journal article" date="2014" name="Int. J. Syst. Evol. Microbiol.">
        <title>Complete genome of a new Firmicutes species belonging to the dominant human colonic microbiota ('Ruminococcus bicirculans') reveals two chromosomes and a selective capacity to utilize plant glucans.</title>
        <authorList>
            <consortium name="NISC Comparative Sequencing Program"/>
            <person name="Wegmann U."/>
            <person name="Louis P."/>
            <person name="Goesmann A."/>
            <person name="Henrissat B."/>
            <person name="Duncan S.H."/>
            <person name="Flint H.J."/>
        </authorList>
    </citation>
    <scope>NUCLEOTIDE SEQUENCE</scope>
    <source>
        <strain evidence="11">NBRC 108219</strain>
    </source>
</reference>
<evidence type="ECO:0000256" key="5">
    <source>
        <dbReference type="ARBA" id="ARBA00022519"/>
    </source>
</evidence>
<dbReference type="Gene3D" id="3.30.1300.30">
    <property type="entry name" value="GSPII I/J protein-like"/>
    <property type="match status" value="1"/>
</dbReference>
<reference evidence="11" key="2">
    <citation type="submission" date="2023-01" db="EMBL/GenBank/DDBJ databases">
        <title>Draft genome sequence of Algimonas ampicilliniresistens strain NBRC 108219.</title>
        <authorList>
            <person name="Sun Q."/>
            <person name="Mori K."/>
        </authorList>
    </citation>
    <scope>NUCLEOTIDE SEQUENCE</scope>
    <source>
        <strain evidence="11">NBRC 108219</strain>
    </source>
</reference>
<proteinExistence type="inferred from homology"/>
<evidence type="ECO:0000256" key="8">
    <source>
        <dbReference type="ARBA" id="ARBA00023136"/>
    </source>
</evidence>
<keyword evidence="4" id="KW-0488">Methylation</keyword>
<evidence type="ECO:0000313" key="12">
    <source>
        <dbReference type="Proteomes" id="UP001161391"/>
    </source>
</evidence>
<dbReference type="PANTHER" id="PTHR38779">
    <property type="entry name" value="TYPE II SECRETION SYSTEM PROTEIN I-RELATED"/>
    <property type="match status" value="1"/>
</dbReference>
<dbReference type="Pfam" id="PF02501">
    <property type="entry name" value="T2SSI"/>
    <property type="match status" value="1"/>
</dbReference>
<evidence type="ECO:0000313" key="11">
    <source>
        <dbReference type="EMBL" id="GLQ24176.1"/>
    </source>
</evidence>
<accession>A0ABQ5V9E3</accession>
<evidence type="ECO:0000256" key="6">
    <source>
        <dbReference type="ARBA" id="ARBA00022692"/>
    </source>
</evidence>
<dbReference type="InterPro" id="IPR012902">
    <property type="entry name" value="N_methyl_site"/>
</dbReference>
<sequence>MIRQTRKQDGFTLVEVLVSLAIFSLAIVGLNRAATLAVSGTATLQLRTHAGFVADNAVVLTRIAPLDLGTERSQVDSGGMAFDVVVETSATDQTGFYEIAVRVTERDQDRIVSERRAFRYVQSVIAPPPDQDNGETSE</sequence>
<evidence type="ECO:0000256" key="4">
    <source>
        <dbReference type="ARBA" id="ARBA00022481"/>
    </source>
</evidence>
<evidence type="ECO:0000256" key="1">
    <source>
        <dbReference type="ARBA" id="ARBA00004377"/>
    </source>
</evidence>